<evidence type="ECO:0000313" key="1">
    <source>
        <dbReference type="EMBL" id="VYT83404.1"/>
    </source>
</evidence>
<dbReference type="EMBL" id="CACRUP010000008">
    <property type="protein sequence ID" value="VYT83404.1"/>
    <property type="molecule type" value="Genomic_DNA"/>
</dbReference>
<accession>A0A6N2ZV94</accession>
<dbReference type="AlphaFoldDB" id="A0A6N2ZV94"/>
<sequence>MSFKITYSKNFLKHYKKLSNAEKNQFKNKLKIFIENPTHPY</sequence>
<protein>
    <submittedName>
        <fullName evidence="1">Uncharacterized protein</fullName>
    </submittedName>
</protein>
<proteinExistence type="predicted"/>
<reference evidence="1" key="1">
    <citation type="submission" date="2019-11" db="EMBL/GenBank/DDBJ databases">
        <authorList>
            <person name="Feng L."/>
        </authorList>
    </citation>
    <scope>NUCLEOTIDE SEQUENCE</scope>
    <source>
        <strain evidence="1">PgorbachiiLFYP46</strain>
    </source>
</reference>
<dbReference type="SUPFAM" id="SSF143011">
    <property type="entry name" value="RelE-like"/>
    <property type="match status" value="1"/>
</dbReference>
<dbReference type="Gene3D" id="3.30.2310.20">
    <property type="entry name" value="RelE-like"/>
    <property type="match status" value="1"/>
</dbReference>
<gene>
    <name evidence="1" type="ORF">PGLFYP46_01180</name>
</gene>
<name>A0A6N2ZV94_9FIRM</name>
<organism evidence="1">
    <name type="scientific">Peptoniphilus gorbachii</name>
    <dbReference type="NCBI Taxonomy" id="411567"/>
    <lineage>
        <taxon>Bacteria</taxon>
        <taxon>Bacillati</taxon>
        <taxon>Bacillota</taxon>
        <taxon>Tissierellia</taxon>
        <taxon>Tissierellales</taxon>
        <taxon>Peptoniphilaceae</taxon>
        <taxon>Peptoniphilus</taxon>
    </lineage>
</organism>
<dbReference type="InterPro" id="IPR035093">
    <property type="entry name" value="RelE/ParE_toxin_dom_sf"/>
</dbReference>